<gene>
    <name evidence="1" type="ORF">TASK_LOCUS1263</name>
</gene>
<evidence type="ECO:0000313" key="2">
    <source>
        <dbReference type="Proteomes" id="UP000282613"/>
    </source>
</evidence>
<accession>A0A0R3VV65</accession>
<dbReference type="AlphaFoldDB" id="A0A0R3VV65"/>
<name>A0A0R3VV65_TAEAS</name>
<dbReference type="Proteomes" id="UP000282613">
    <property type="component" value="Unassembled WGS sequence"/>
</dbReference>
<sequence length="69" mass="7377">MLIGSALLHTNYGSSTMHLFLFPTSAKTKVTELAVAENKLDAIGLGGSSVHTAGKRICDRKAENNVYLL</sequence>
<organism evidence="3">
    <name type="scientific">Taenia asiatica</name>
    <name type="common">Asian tapeworm</name>
    <dbReference type="NCBI Taxonomy" id="60517"/>
    <lineage>
        <taxon>Eukaryota</taxon>
        <taxon>Metazoa</taxon>
        <taxon>Spiralia</taxon>
        <taxon>Lophotrochozoa</taxon>
        <taxon>Platyhelminthes</taxon>
        <taxon>Cestoda</taxon>
        <taxon>Eucestoda</taxon>
        <taxon>Cyclophyllidea</taxon>
        <taxon>Taeniidae</taxon>
        <taxon>Taenia</taxon>
    </lineage>
</organism>
<reference evidence="3" key="1">
    <citation type="submission" date="2017-02" db="UniProtKB">
        <authorList>
            <consortium name="WormBaseParasite"/>
        </authorList>
    </citation>
    <scope>IDENTIFICATION</scope>
</reference>
<dbReference type="EMBL" id="UYRS01000290">
    <property type="protein sequence ID" value="VDK22773.1"/>
    <property type="molecule type" value="Genomic_DNA"/>
</dbReference>
<evidence type="ECO:0000313" key="3">
    <source>
        <dbReference type="WBParaSite" id="TASK_0000126201-mRNA-1"/>
    </source>
</evidence>
<proteinExistence type="predicted"/>
<dbReference type="WBParaSite" id="TASK_0000126201-mRNA-1">
    <property type="protein sequence ID" value="TASK_0000126201-mRNA-1"/>
    <property type="gene ID" value="TASK_0000126201"/>
</dbReference>
<protein>
    <submittedName>
        <fullName evidence="3">IMPDH domain-containing protein</fullName>
    </submittedName>
</protein>
<reference evidence="1 2" key="2">
    <citation type="submission" date="2018-11" db="EMBL/GenBank/DDBJ databases">
        <authorList>
            <consortium name="Pathogen Informatics"/>
        </authorList>
    </citation>
    <scope>NUCLEOTIDE SEQUENCE [LARGE SCALE GENOMIC DNA]</scope>
</reference>
<keyword evidence="2" id="KW-1185">Reference proteome</keyword>
<evidence type="ECO:0000313" key="1">
    <source>
        <dbReference type="EMBL" id="VDK22773.1"/>
    </source>
</evidence>